<dbReference type="PANTHER" id="PTHR11439:SF483">
    <property type="entry name" value="PEPTIDE SYNTHASE GLIP-LIKE, PUTATIVE (AFU_ORTHOLOGUE AFUA_3G12920)-RELATED"/>
    <property type="match status" value="1"/>
</dbReference>
<keyword evidence="3" id="KW-1185">Reference proteome</keyword>
<proteinExistence type="predicted"/>
<dbReference type="OMA" id="XYLETIL"/>
<evidence type="ECO:0000313" key="3">
    <source>
        <dbReference type="Proteomes" id="UP000266841"/>
    </source>
</evidence>
<dbReference type="PANTHER" id="PTHR11439">
    <property type="entry name" value="GAG-POL-RELATED RETROTRANSPOSON"/>
    <property type="match status" value="1"/>
</dbReference>
<comment type="caution">
    <text evidence="2">The sequence shown here is derived from an EMBL/GenBank/DDBJ whole genome shotgun (WGS) entry which is preliminary data.</text>
</comment>
<dbReference type="Proteomes" id="UP000266841">
    <property type="component" value="Unassembled WGS sequence"/>
</dbReference>
<dbReference type="InterPro" id="IPR013103">
    <property type="entry name" value="RVT_2"/>
</dbReference>
<feature type="domain" description="Reverse transcriptase Ty1/copia-type" evidence="1">
    <location>
        <begin position="2"/>
        <end position="111"/>
    </location>
</feature>
<organism evidence="2 3">
    <name type="scientific">Thalassiosira oceanica</name>
    <name type="common">Marine diatom</name>
    <dbReference type="NCBI Taxonomy" id="159749"/>
    <lineage>
        <taxon>Eukaryota</taxon>
        <taxon>Sar</taxon>
        <taxon>Stramenopiles</taxon>
        <taxon>Ochrophyta</taxon>
        <taxon>Bacillariophyta</taxon>
        <taxon>Coscinodiscophyceae</taxon>
        <taxon>Thalassiosirophycidae</taxon>
        <taxon>Thalassiosirales</taxon>
        <taxon>Thalassiosiraceae</taxon>
        <taxon>Thalassiosira</taxon>
    </lineage>
</organism>
<evidence type="ECO:0000259" key="1">
    <source>
        <dbReference type="Pfam" id="PF07727"/>
    </source>
</evidence>
<name>K0TJ16_THAOC</name>
<dbReference type="Pfam" id="PF07727">
    <property type="entry name" value="RVT_2"/>
    <property type="match status" value="1"/>
</dbReference>
<dbReference type="AlphaFoldDB" id="K0TJ16"/>
<dbReference type="InterPro" id="IPR043502">
    <property type="entry name" value="DNA/RNA_pol_sf"/>
</dbReference>
<sequence length="396" mass="44742">MECPPGMVGAKEDDVLLLNKSIYGLVQAARQYHKKAVEILRKMGFQGGDVDPCLFWKRSKLGIVFIAIYVDDNLIIGTPAAIEDTIKQMLKHGLVLKVEDELKDYLSCDIRISKDRRRAWLGQPHLISNLEKSFGDQVKGLQRYKTPGTPGKNMVRNLEGPAFAKDKHSEFRSGVGMLNYLVKHSRPDIANAVRELSKVLDSPSDASYKEMLRVIKYVLDSKEMGLRFEPTFDRNEPWDLVGFSDSDYAGDPETRRSVTGYILYIKGVPIIWKSKAQRSVTLSSSEAEWIALSELVKDIKFVLQLLESMNIKVKLPITVRVDNIGAIFMAGNVTTRGRTKHVDTRTKFVREYVEDGIIKIIFVRSNNNDSDIMTKNLNGDLHSKHANKLIKTKPGN</sequence>
<dbReference type="EMBL" id="AGNL01000630">
    <property type="protein sequence ID" value="EJK77615.1"/>
    <property type="molecule type" value="Genomic_DNA"/>
</dbReference>
<dbReference type="CDD" id="cd09272">
    <property type="entry name" value="RNase_HI_RT_Ty1"/>
    <property type="match status" value="1"/>
</dbReference>
<evidence type="ECO:0000313" key="2">
    <source>
        <dbReference type="EMBL" id="EJK77615.1"/>
    </source>
</evidence>
<dbReference type="SUPFAM" id="SSF56672">
    <property type="entry name" value="DNA/RNA polymerases"/>
    <property type="match status" value="1"/>
</dbReference>
<dbReference type="OrthoDB" id="47885at2759"/>
<gene>
    <name evidence="2" type="ORF">THAOC_00541</name>
</gene>
<reference evidence="2 3" key="1">
    <citation type="journal article" date="2012" name="Genome Biol.">
        <title>Genome and low-iron response of an oceanic diatom adapted to chronic iron limitation.</title>
        <authorList>
            <person name="Lommer M."/>
            <person name="Specht M."/>
            <person name="Roy A.S."/>
            <person name="Kraemer L."/>
            <person name="Andreson R."/>
            <person name="Gutowska M.A."/>
            <person name="Wolf J."/>
            <person name="Bergner S.V."/>
            <person name="Schilhabel M.B."/>
            <person name="Klostermeier U.C."/>
            <person name="Beiko R.G."/>
            <person name="Rosenstiel P."/>
            <person name="Hippler M."/>
            <person name="Laroche J."/>
        </authorList>
    </citation>
    <scope>NUCLEOTIDE SEQUENCE [LARGE SCALE GENOMIC DNA]</scope>
    <source>
        <strain evidence="2 3">CCMP1005</strain>
    </source>
</reference>
<accession>K0TJ16</accession>
<dbReference type="eggNOG" id="KOG0017">
    <property type="taxonomic scope" value="Eukaryota"/>
</dbReference>
<protein>
    <recommendedName>
        <fullName evidence="1">Reverse transcriptase Ty1/copia-type domain-containing protein</fullName>
    </recommendedName>
</protein>